<dbReference type="Pfam" id="PF00561">
    <property type="entry name" value="Abhydrolase_1"/>
    <property type="match status" value="1"/>
</dbReference>
<evidence type="ECO:0000259" key="1">
    <source>
        <dbReference type="Pfam" id="PF00561"/>
    </source>
</evidence>
<accession>A0A1G4MIK0</accession>
<gene>
    <name evidence="2" type="ORF">LAFE_0G13652G</name>
</gene>
<dbReference type="OrthoDB" id="428974at2759"/>
<dbReference type="Gene3D" id="3.40.50.1820">
    <property type="entry name" value="alpha/beta hydrolase"/>
    <property type="match status" value="1"/>
</dbReference>
<dbReference type="EMBL" id="LT598486">
    <property type="protein sequence ID" value="SCW03582.1"/>
    <property type="molecule type" value="Genomic_DNA"/>
</dbReference>
<proteinExistence type="predicted"/>
<dbReference type="SUPFAM" id="SSF53474">
    <property type="entry name" value="alpha/beta-Hydrolases"/>
    <property type="match status" value="1"/>
</dbReference>
<dbReference type="InterPro" id="IPR000073">
    <property type="entry name" value="AB_hydrolase_1"/>
</dbReference>
<dbReference type="PRINTS" id="PR00111">
    <property type="entry name" value="ABHYDROLASE"/>
</dbReference>
<feature type="domain" description="AB hydrolase-1" evidence="1">
    <location>
        <begin position="81"/>
        <end position="318"/>
    </location>
</feature>
<name>A0A1G4MIK0_LACFM</name>
<protein>
    <submittedName>
        <fullName evidence="2">LAFE_0G13652g1_1</fullName>
    </submittedName>
</protein>
<evidence type="ECO:0000313" key="2">
    <source>
        <dbReference type="EMBL" id="SCW03582.1"/>
    </source>
</evidence>
<dbReference type="STRING" id="4955.A0A1G4MIK0"/>
<evidence type="ECO:0000313" key="3">
    <source>
        <dbReference type="Proteomes" id="UP000190831"/>
    </source>
</evidence>
<organism evidence="2 3">
    <name type="scientific">Lachancea fermentati</name>
    <name type="common">Zygosaccharomyces fermentati</name>
    <dbReference type="NCBI Taxonomy" id="4955"/>
    <lineage>
        <taxon>Eukaryota</taxon>
        <taxon>Fungi</taxon>
        <taxon>Dikarya</taxon>
        <taxon>Ascomycota</taxon>
        <taxon>Saccharomycotina</taxon>
        <taxon>Saccharomycetes</taxon>
        <taxon>Saccharomycetales</taxon>
        <taxon>Saccharomycetaceae</taxon>
        <taxon>Lachancea</taxon>
    </lineage>
</organism>
<dbReference type="PANTHER" id="PTHR43689:SF8">
    <property type="entry name" value="ALPHA_BETA-HYDROLASES SUPERFAMILY PROTEIN"/>
    <property type="match status" value="1"/>
</dbReference>
<sequence>MATDIVAKATEVLQPISGRSIEEILTSYPDDRSLSTKILDHPEDFQNTFMLAHEHKIKVDGLDIRSCHNIQDPKSNSVVHLFIHGLGGNIWQFEPLFRLLDLKGKLFFAIDLPGFGKSDELEEYPMSKVVRIIRSSLHTVTDSRELVIVGHSMGCHLAIHFYTQFQKHETINNLILFAPASPNLPQLNYLSTRVLLFLLFKMPFFFDFYRAWFDQSKGLQSSGIKQFFYKGATYQRLSQFHNNVQIKSRSVVGYLRGWEQIDWTHLKLTSKIEVIAGDKDPITPLEVVEKFYTMLGVTPQKKFYVLKDCSHNICFDQPVEAVDTFNKIISSQD</sequence>
<dbReference type="AlphaFoldDB" id="A0A1G4MIK0"/>
<dbReference type="PANTHER" id="PTHR43689">
    <property type="entry name" value="HYDROLASE"/>
    <property type="match status" value="1"/>
</dbReference>
<keyword evidence="3" id="KW-1185">Reference proteome</keyword>
<dbReference type="Proteomes" id="UP000190831">
    <property type="component" value="Chromosome G"/>
</dbReference>
<dbReference type="OMA" id="YRKLWQF"/>
<dbReference type="InterPro" id="IPR029058">
    <property type="entry name" value="AB_hydrolase_fold"/>
</dbReference>
<reference evidence="2 3" key="1">
    <citation type="submission" date="2016-03" db="EMBL/GenBank/DDBJ databases">
        <authorList>
            <person name="Devillers H."/>
        </authorList>
    </citation>
    <scope>NUCLEOTIDE SEQUENCE [LARGE SCALE GENOMIC DNA]</scope>
    <source>
        <strain evidence="2">CBS 6772</strain>
    </source>
</reference>